<accession>A0A975W8F1</accession>
<feature type="chain" id="PRO_5038047019" evidence="2">
    <location>
        <begin position="21"/>
        <end position="326"/>
    </location>
</feature>
<name>A0A975W8F1_9RHOB</name>
<dbReference type="RefSeq" id="WP_048531747.1">
    <property type="nucleotide sequence ID" value="NZ_CATLQZ010000015.1"/>
</dbReference>
<dbReference type="Gene3D" id="3.40.190.10">
    <property type="entry name" value="Periplasmic binding protein-like II"/>
    <property type="match status" value="2"/>
</dbReference>
<reference evidence="4 5" key="1">
    <citation type="submission" date="2016-10" db="EMBL/GenBank/DDBJ databases">
        <authorList>
            <person name="Varghese N."/>
            <person name="Submissions S."/>
        </authorList>
    </citation>
    <scope>NUCLEOTIDE SEQUENCE [LARGE SCALE GENOMIC DNA]</scope>
    <source>
        <strain evidence="4 5">FF3</strain>
    </source>
</reference>
<dbReference type="InterPro" id="IPR050811">
    <property type="entry name" value="Phosphate_ABC_transporter"/>
</dbReference>
<evidence type="ECO:0000256" key="1">
    <source>
        <dbReference type="ARBA" id="ARBA00022729"/>
    </source>
</evidence>
<proteinExistence type="predicted"/>
<dbReference type="Proteomes" id="UP000182932">
    <property type="component" value="Unassembled WGS sequence"/>
</dbReference>
<keyword evidence="1 2" id="KW-0732">Signal</keyword>
<protein>
    <submittedName>
        <fullName evidence="4">Phosphate ABC transporter substrate-binding protein, PhoT family (TC 3.A.1.7.1)</fullName>
    </submittedName>
</protein>
<keyword evidence="5" id="KW-1185">Reference proteome</keyword>
<feature type="domain" description="PBP" evidence="3">
    <location>
        <begin position="18"/>
        <end position="287"/>
    </location>
</feature>
<dbReference type="SUPFAM" id="SSF53850">
    <property type="entry name" value="Periplasmic binding protein-like II"/>
    <property type="match status" value="1"/>
</dbReference>
<dbReference type="PANTHER" id="PTHR30570:SF1">
    <property type="entry name" value="PHOSPHATE-BINDING PROTEIN PSTS"/>
    <property type="match status" value="1"/>
</dbReference>
<dbReference type="AlphaFoldDB" id="A0A975W8F1"/>
<feature type="signal peptide" evidence="2">
    <location>
        <begin position="1"/>
        <end position="20"/>
    </location>
</feature>
<comment type="caution">
    <text evidence="4">The sequence shown here is derived from an EMBL/GenBank/DDBJ whole genome shotgun (WGS) entry which is preliminary data.</text>
</comment>
<dbReference type="GeneID" id="80817544"/>
<evidence type="ECO:0000313" key="4">
    <source>
        <dbReference type="EMBL" id="SEJ08864.1"/>
    </source>
</evidence>
<sequence length="326" mass="34289">MNFVKLTASTLAIAAVSATAASARDQIRIVGSSTVFPFSTAVAEQFGKSTDFATPVVESTGSGGGVKLFCAGVGEEHPDITNASRRIKQSEVETCIENGVSLTEVVAGYDGIVIANAKSGPDFELTLGQVWEALAANGPMPTTWDEIDPALPAVEIEVLGPPPTSGTRDAFEELAMAAGCEEAGGDDCEGEGLHIREDGKYIESGENDNLIVSKLEANDRALGVFGFSFLDQNADALKGAVVNDVEPTFEAIAAGDYPVSRSMYFYIKHAHVGVIPGVIEYATEFVNANGDDGYLIDLGLIPVDEDLMAKNQDAVANLPELTAENY</sequence>
<dbReference type="Pfam" id="PF12849">
    <property type="entry name" value="PBP_like_2"/>
    <property type="match status" value="1"/>
</dbReference>
<evidence type="ECO:0000313" key="5">
    <source>
        <dbReference type="Proteomes" id="UP000182932"/>
    </source>
</evidence>
<organism evidence="4 5">
    <name type="scientific">Marinovum algicola</name>
    <dbReference type="NCBI Taxonomy" id="42444"/>
    <lineage>
        <taxon>Bacteria</taxon>
        <taxon>Pseudomonadati</taxon>
        <taxon>Pseudomonadota</taxon>
        <taxon>Alphaproteobacteria</taxon>
        <taxon>Rhodobacterales</taxon>
        <taxon>Roseobacteraceae</taxon>
        <taxon>Marinovum</taxon>
    </lineage>
</organism>
<dbReference type="InterPro" id="IPR024370">
    <property type="entry name" value="PBP_domain"/>
</dbReference>
<gene>
    <name evidence="4" type="ORF">SAMN04487940_103185</name>
</gene>
<evidence type="ECO:0000259" key="3">
    <source>
        <dbReference type="Pfam" id="PF12849"/>
    </source>
</evidence>
<evidence type="ECO:0000256" key="2">
    <source>
        <dbReference type="SAM" id="SignalP"/>
    </source>
</evidence>
<dbReference type="EMBL" id="FNYY01000003">
    <property type="protein sequence ID" value="SEJ08864.1"/>
    <property type="molecule type" value="Genomic_DNA"/>
</dbReference>
<dbReference type="PANTHER" id="PTHR30570">
    <property type="entry name" value="PERIPLASMIC PHOSPHATE BINDING COMPONENT OF PHOSPHATE ABC TRANSPORTER"/>
    <property type="match status" value="1"/>
</dbReference>